<dbReference type="EMBL" id="JAYMRP010000012">
    <property type="protein sequence ID" value="MFB8774186.1"/>
    <property type="molecule type" value="Genomic_DNA"/>
</dbReference>
<keyword evidence="1" id="KW-0129">CBS domain</keyword>
<proteinExistence type="predicted"/>
<evidence type="ECO:0000313" key="4">
    <source>
        <dbReference type="Proteomes" id="UP001585080"/>
    </source>
</evidence>
<protein>
    <submittedName>
        <fullName evidence="3">CBS domain-containing protein</fullName>
    </submittedName>
</protein>
<dbReference type="InterPro" id="IPR000644">
    <property type="entry name" value="CBS_dom"/>
</dbReference>
<dbReference type="CDD" id="cd17788">
    <property type="entry name" value="CBS_pair_bac"/>
    <property type="match status" value="1"/>
</dbReference>
<dbReference type="InterPro" id="IPR046342">
    <property type="entry name" value="CBS_dom_sf"/>
</dbReference>
<dbReference type="Proteomes" id="UP001585080">
    <property type="component" value="Unassembled WGS sequence"/>
</dbReference>
<evidence type="ECO:0000313" key="3">
    <source>
        <dbReference type="EMBL" id="MFB8774186.1"/>
    </source>
</evidence>
<keyword evidence="4" id="KW-1185">Reference proteome</keyword>
<reference evidence="3 4" key="1">
    <citation type="submission" date="2024-01" db="EMBL/GenBank/DDBJ databases">
        <title>Genome mining of biosynthetic gene clusters to explore secondary metabolites of Streptomyces sp.</title>
        <authorList>
            <person name="Baig A."/>
            <person name="Ajitkumar Shintre N."/>
            <person name="Kumar H."/>
            <person name="Anbarasu A."/>
            <person name="Ramaiah S."/>
        </authorList>
    </citation>
    <scope>NUCLEOTIDE SEQUENCE [LARGE SCALE GENOMIC DNA]</scope>
    <source>
        <strain evidence="3 4">A57</strain>
    </source>
</reference>
<dbReference type="Gene3D" id="3.10.580.10">
    <property type="entry name" value="CBS-domain"/>
    <property type="match status" value="1"/>
</dbReference>
<accession>A0ABV5EBE7</accession>
<dbReference type="SUPFAM" id="SSF54631">
    <property type="entry name" value="CBS-domain pair"/>
    <property type="match status" value="1"/>
</dbReference>
<sequence>MRARDMAVEYETVGVNSDAIDAARLLAEHRLPGLLVVGDDGMPKAVLPASQMIKVLVPGYVIDDPTLASVVDERHADRLCQALEGLKVRDCLSKTIPAPPVAAPDDTALEVAALMAQVRSPLVAVVEEAKDGAHLLGVITASNLLERLLGAAGAS</sequence>
<name>A0ABV5EBE7_9ACTN</name>
<dbReference type="PROSITE" id="PS51371">
    <property type="entry name" value="CBS"/>
    <property type="match status" value="1"/>
</dbReference>
<dbReference type="RefSeq" id="WP_376732936.1">
    <property type="nucleotide sequence ID" value="NZ_JAYMRP010000012.1"/>
</dbReference>
<evidence type="ECO:0000256" key="1">
    <source>
        <dbReference type="PROSITE-ProRule" id="PRU00703"/>
    </source>
</evidence>
<organism evidence="3 4">
    <name type="scientific">Streptomyces broussonetiae</name>
    <dbReference type="NCBI Taxonomy" id="2686304"/>
    <lineage>
        <taxon>Bacteria</taxon>
        <taxon>Bacillati</taxon>
        <taxon>Actinomycetota</taxon>
        <taxon>Actinomycetes</taxon>
        <taxon>Kitasatosporales</taxon>
        <taxon>Streptomycetaceae</taxon>
        <taxon>Streptomyces</taxon>
    </lineage>
</organism>
<feature type="domain" description="CBS" evidence="2">
    <location>
        <begin position="95"/>
        <end position="155"/>
    </location>
</feature>
<comment type="caution">
    <text evidence="3">The sequence shown here is derived from an EMBL/GenBank/DDBJ whole genome shotgun (WGS) entry which is preliminary data.</text>
</comment>
<gene>
    <name evidence="3" type="ORF">VSS16_15855</name>
</gene>
<evidence type="ECO:0000259" key="2">
    <source>
        <dbReference type="PROSITE" id="PS51371"/>
    </source>
</evidence>
<dbReference type="Pfam" id="PF00571">
    <property type="entry name" value="CBS"/>
    <property type="match status" value="2"/>
</dbReference>